<evidence type="ECO:0000256" key="1">
    <source>
        <dbReference type="SAM" id="Phobius"/>
    </source>
</evidence>
<gene>
    <name evidence="2" type="ORF">PHISCL_01272</name>
</gene>
<proteinExistence type="predicted"/>
<dbReference type="InterPro" id="IPR046366">
    <property type="entry name" value="MPAB"/>
</dbReference>
<dbReference type="PANTHER" id="PTHR36124:SF6">
    <property type="entry name" value="ER-BOUND OXYGENASE MPAB_MPAB'_RUBBER OXYGENASE CATALYTIC DOMAIN-CONTAINING PROTEIN"/>
    <property type="match status" value="1"/>
</dbReference>
<evidence type="ECO:0000313" key="3">
    <source>
        <dbReference type="Proteomes" id="UP000266188"/>
    </source>
</evidence>
<dbReference type="OrthoDB" id="545169at2759"/>
<keyword evidence="3" id="KW-1185">Reference proteome</keyword>
<accession>A0A3A3A8T9</accession>
<dbReference type="PANTHER" id="PTHR36124">
    <property type="match status" value="1"/>
</dbReference>
<keyword evidence="1" id="KW-0472">Membrane</keyword>
<dbReference type="STRING" id="2070753.A0A3A3A8T9"/>
<evidence type="ECO:0008006" key="4">
    <source>
        <dbReference type="Google" id="ProtNLM"/>
    </source>
</evidence>
<feature type="transmembrane region" description="Helical" evidence="1">
    <location>
        <begin position="6"/>
        <end position="28"/>
    </location>
</feature>
<dbReference type="EMBL" id="MVGC01000023">
    <property type="protein sequence ID" value="RJE26385.1"/>
    <property type="molecule type" value="Genomic_DNA"/>
</dbReference>
<keyword evidence="1" id="KW-1133">Transmembrane helix</keyword>
<comment type="caution">
    <text evidence="2">The sequence shown here is derived from an EMBL/GenBank/DDBJ whole genome shotgun (WGS) entry which is preliminary data.</text>
</comment>
<feature type="transmembrane region" description="Helical" evidence="1">
    <location>
        <begin position="288"/>
        <end position="305"/>
    </location>
</feature>
<keyword evidence="1" id="KW-0812">Transmembrane</keyword>
<protein>
    <recommendedName>
        <fullName evidence="4">ER-bound oxygenase mpaB/mpaB'/Rubber oxygenase catalytic domain-containing protein</fullName>
    </recommendedName>
</protein>
<evidence type="ECO:0000313" key="2">
    <source>
        <dbReference type="EMBL" id="RJE26385.1"/>
    </source>
</evidence>
<feature type="transmembrane region" description="Helical" evidence="1">
    <location>
        <begin position="247"/>
        <end position="268"/>
    </location>
</feature>
<dbReference type="AlphaFoldDB" id="A0A3A3A8T9"/>
<organism evidence="2 3">
    <name type="scientific">Aspergillus sclerotialis</name>
    <dbReference type="NCBI Taxonomy" id="2070753"/>
    <lineage>
        <taxon>Eukaryota</taxon>
        <taxon>Fungi</taxon>
        <taxon>Dikarya</taxon>
        <taxon>Ascomycota</taxon>
        <taxon>Pezizomycotina</taxon>
        <taxon>Eurotiomycetes</taxon>
        <taxon>Eurotiomycetidae</taxon>
        <taxon>Eurotiales</taxon>
        <taxon>Aspergillaceae</taxon>
        <taxon>Aspergillus</taxon>
        <taxon>Aspergillus subgen. Polypaecilum</taxon>
    </lineage>
</organism>
<name>A0A3A3A8T9_9EURO</name>
<sequence length="409" mass="47528">MDFFSRPILTYTVPLLVAYPVVVSLLRFQRVKELQEKYKKYATREAMGEMSDDEAFEIQKQMIQLEFPFIYIKALQFALFRTYGIPTISHTLTGTKQFSQPENSLKRYSDTAVLIQEFVGQSPSSQRACSAIARTRFLHSGYRTSGKILDSDMLYTLSLFATQPIQFVQKYEWRNLTELEKCAIGTFWKSVGDGLDISYESLPSGKTGFRDGLHWLEEISVWSQEYEAKYMVPDIKNKETADQTTAVLVYMLPKFLVPVGMDFVSYMMDDRLRKAMMYDPPSPLYEKLFSALLAIRIFFLRYLSLPRPHFLRYISFSDHADENDRIFVTKWDAAPYYVKPTIWNRWGPVAWLTWVLGRPIPGDESSKYYPQGYYIPDVGPKYFEGKGRTTLEKTMEELKSSRTGGCPFH</sequence>
<dbReference type="Proteomes" id="UP000266188">
    <property type="component" value="Unassembled WGS sequence"/>
</dbReference>
<reference evidence="3" key="1">
    <citation type="submission" date="2017-02" db="EMBL/GenBank/DDBJ databases">
        <authorList>
            <person name="Tafer H."/>
            <person name="Lopandic K."/>
        </authorList>
    </citation>
    <scope>NUCLEOTIDE SEQUENCE [LARGE SCALE GENOMIC DNA]</scope>
    <source>
        <strain evidence="3">CBS 366.77</strain>
    </source>
</reference>
<dbReference type="GO" id="GO:0016491">
    <property type="term" value="F:oxidoreductase activity"/>
    <property type="evidence" value="ECO:0007669"/>
    <property type="project" value="InterPro"/>
</dbReference>